<sequence length="231" mass="26543">MDPSELMKAFARGTNLLLDHGIKLTQWGDQVHRYWGYPAVICVYDLVVDDLHLVEAVNLLQNSDIGFKLVDPPFSARAQGPLEAKGYHFVHKADQKRFPTRLHLIPGSLVHLSNHHGDLVRSPFDPAREFYIPKLPEHCISLIRCMEDYPEDAADRSPAQHSLYILIAAAIYKETNVGGKIYVPEEETESEEEFKVRQKRAVQEIQAWELSEDDEPYRPKMIRFLQHNSIS</sequence>
<name>A0AAN8NVQ6_9PEZI</name>
<proteinExistence type="predicted"/>
<dbReference type="EMBL" id="JAVHJM010000002">
    <property type="protein sequence ID" value="KAK6517972.1"/>
    <property type="molecule type" value="Genomic_DNA"/>
</dbReference>
<reference evidence="1 2" key="1">
    <citation type="submission" date="2019-10" db="EMBL/GenBank/DDBJ databases">
        <authorList>
            <person name="Palmer J.M."/>
        </authorList>
    </citation>
    <scope>NUCLEOTIDE SEQUENCE [LARGE SCALE GENOMIC DNA]</scope>
    <source>
        <strain evidence="1 2">TWF506</strain>
    </source>
</reference>
<gene>
    <name evidence="1" type="ORF">TWF506_005139</name>
</gene>
<organism evidence="1 2">
    <name type="scientific">Arthrobotrys conoides</name>
    <dbReference type="NCBI Taxonomy" id="74498"/>
    <lineage>
        <taxon>Eukaryota</taxon>
        <taxon>Fungi</taxon>
        <taxon>Dikarya</taxon>
        <taxon>Ascomycota</taxon>
        <taxon>Pezizomycotina</taxon>
        <taxon>Orbiliomycetes</taxon>
        <taxon>Orbiliales</taxon>
        <taxon>Orbiliaceae</taxon>
        <taxon>Arthrobotrys</taxon>
    </lineage>
</organism>
<dbReference type="Proteomes" id="UP001307849">
    <property type="component" value="Unassembled WGS sequence"/>
</dbReference>
<evidence type="ECO:0000313" key="1">
    <source>
        <dbReference type="EMBL" id="KAK6517972.1"/>
    </source>
</evidence>
<keyword evidence="2" id="KW-1185">Reference proteome</keyword>
<dbReference type="AlphaFoldDB" id="A0AAN8NVQ6"/>
<protein>
    <submittedName>
        <fullName evidence="1">Uncharacterized protein</fullName>
    </submittedName>
</protein>
<accession>A0AAN8NVQ6</accession>
<evidence type="ECO:0000313" key="2">
    <source>
        <dbReference type="Proteomes" id="UP001307849"/>
    </source>
</evidence>
<comment type="caution">
    <text evidence="1">The sequence shown here is derived from an EMBL/GenBank/DDBJ whole genome shotgun (WGS) entry which is preliminary data.</text>
</comment>